<reference evidence="1" key="1">
    <citation type="submission" date="2023-06" db="EMBL/GenBank/DDBJ databases">
        <title>Genome-scale phylogeny and comparative genomics of the fungal order Sordariales.</title>
        <authorList>
            <consortium name="Lawrence Berkeley National Laboratory"/>
            <person name="Hensen N."/>
            <person name="Bonometti L."/>
            <person name="Westerberg I."/>
            <person name="Brannstrom I.O."/>
            <person name="Guillou S."/>
            <person name="Cros-Aarteil S."/>
            <person name="Calhoun S."/>
            <person name="Haridas S."/>
            <person name="Kuo A."/>
            <person name="Mondo S."/>
            <person name="Pangilinan J."/>
            <person name="Riley R."/>
            <person name="Labutti K."/>
            <person name="Andreopoulos B."/>
            <person name="Lipzen A."/>
            <person name="Chen C."/>
            <person name="Yanf M."/>
            <person name="Daum C."/>
            <person name="Ng V."/>
            <person name="Clum A."/>
            <person name="Steindorff A."/>
            <person name="Ohm R."/>
            <person name="Martin F."/>
            <person name="Silar P."/>
            <person name="Natvig D."/>
            <person name="Lalanne C."/>
            <person name="Gautier V."/>
            <person name="Ament-Velasquez S.L."/>
            <person name="Kruys A."/>
            <person name="Hutchinson M.I."/>
            <person name="Powell A.J."/>
            <person name="Barry K."/>
            <person name="Miller A.N."/>
            <person name="Grigoriev I.V."/>
            <person name="Debuchy R."/>
            <person name="Gladieux P."/>
            <person name="Thoren M.H."/>
            <person name="Johannesson H."/>
        </authorList>
    </citation>
    <scope>NUCLEOTIDE SEQUENCE</scope>
    <source>
        <strain evidence="1">SMH2532-1</strain>
    </source>
</reference>
<keyword evidence="2" id="KW-1185">Reference proteome</keyword>
<organism evidence="1 2">
    <name type="scientific">Cercophora newfieldiana</name>
    <dbReference type="NCBI Taxonomy" id="92897"/>
    <lineage>
        <taxon>Eukaryota</taxon>
        <taxon>Fungi</taxon>
        <taxon>Dikarya</taxon>
        <taxon>Ascomycota</taxon>
        <taxon>Pezizomycotina</taxon>
        <taxon>Sordariomycetes</taxon>
        <taxon>Sordariomycetidae</taxon>
        <taxon>Sordariales</taxon>
        <taxon>Lasiosphaeriaceae</taxon>
        <taxon>Cercophora</taxon>
    </lineage>
</organism>
<dbReference type="Proteomes" id="UP001174936">
    <property type="component" value="Unassembled WGS sequence"/>
</dbReference>
<evidence type="ECO:0000313" key="2">
    <source>
        <dbReference type="Proteomes" id="UP001174936"/>
    </source>
</evidence>
<dbReference type="EMBL" id="JAULSV010000001">
    <property type="protein sequence ID" value="KAK0655023.1"/>
    <property type="molecule type" value="Genomic_DNA"/>
</dbReference>
<name>A0AA39YM57_9PEZI</name>
<gene>
    <name evidence="1" type="ORF">B0T16DRAFT_396050</name>
</gene>
<evidence type="ECO:0000313" key="1">
    <source>
        <dbReference type="EMBL" id="KAK0655023.1"/>
    </source>
</evidence>
<comment type="caution">
    <text evidence="1">The sequence shown here is derived from an EMBL/GenBank/DDBJ whole genome shotgun (WGS) entry which is preliminary data.</text>
</comment>
<dbReference type="AlphaFoldDB" id="A0AA39YM57"/>
<protein>
    <submittedName>
        <fullName evidence="1">Uncharacterized protein</fullName>
    </submittedName>
</protein>
<accession>A0AA39YM57</accession>
<sequence length="55" mass="5860">MWPSPTIPVNSTARKLANCCLVVTALEARRDPGAVNGGKIDDACPTPFAERLTPH</sequence>
<proteinExistence type="predicted"/>